<keyword evidence="2" id="KW-0812">Transmembrane</keyword>
<dbReference type="OrthoDB" id="4120617at2759"/>
<keyword evidence="4" id="KW-1185">Reference proteome</keyword>
<dbReference type="Proteomes" id="UP000770015">
    <property type="component" value="Unassembled WGS sequence"/>
</dbReference>
<dbReference type="AlphaFoldDB" id="A0A9P8V8S9"/>
<sequence length="300" mass="32828">MSLTPADETTAVSDPIGSGRSEDAGPSSNRADNQTLAIALSTALSVLAVIIIAGSIFICCRYRQGRLPFTKRGATPIDDEEIESWKRKDDMETSFDDKPPTMHKKHASTTSLRKPPSVVVYHNAHHEWPPMENTSPRSAISNCNGSKKSVEIPQTPVLARAPNARPGLTDECVQGDDAFLPSPKRKPSRLSKYPPNASTTTRGHSRTLSTRSSFSFGGSIRDQWYGQGYATDTEFSPRSSNDNLNFQRTATSSELDRSRGHHRVYSSSDIPPRLSLDEVYYGGLSPRPIVHSSEIGRAIG</sequence>
<keyword evidence="2" id="KW-1133">Transmembrane helix</keyword>
<dbReference type="EMBL" id="JAGSXJ010000015">
    <property type="protein sequence ID" value="KAH6685276.1"/>
    <property type="molecule type" value="Genomic_DNA"/>
</dbReference>
<evidence type="ECO:0000256" key="2">
    <source>
        <dbReference type="SAM" id="Phobius"/>
    </source>
</evidence>
<feature type="region of interest" description="Disordered" evidence="1">
    <location>
        <begin position="127"/>
        <end position="214"/>
    </location>
</feature>
<accession>A0A9P8V8S9</accession>
<evidence type="ECO:0000313" key="4">
    <source>
        <dbReference type="Proteomes" id="UP000770015"/>
    </source>
</evidence>
<feature type="region of interest" description="Disordered" evidence="1">
    <location>
        <begin position="1"/>
        <end position="30"/>
    </location>
</feature>
<gene>
    <name evidence="3" type="ORF">F5X68DRAFT_191795</name>
</gene>
<feature type="transmembrane region" description="Helical" evidence="2">
    <location>
        <begin position="36"/>
        <end position="62"/>
    </location>
</feature>
<evidence type="ECO:0000313" key="3">
    <source>
        <dbReference type="EMBL" id="KAH6685276.1"/>
    </source>
</evidence>
<proteinExistence type="predicted"/>
<evidence type="ECO:0000256" key="1">
    <source>
        <dbReference type="SAM" id="MobiDB-lite"/>
    </source>
</evidence>
<reference evidence="3" key="1">
    <citation type="journal article" date="2021" name="Nat. Commun.">
        <title>Genetic determinants of endophytism in the Arabidopsis root mycobiome.</title>
        <authorList>
            <person name="Mesny F."/>
            <person name="Miyauchi S."/>
            <person name="Thiergart T."/>
            <person name="Pickel B."/>
            <person name="Atanasova L."/>
            <person name="Karlsson M."/>
            <person name="Huettel B."/>
            <person name="Barry K.W."/>
            <person name="Haridas S."/>
            <person name="Chen C."/>
            <person name="Bauer D."/>
            <person name="Andreopoulos W."/>
            <person name="Pangilinan J."/>
            <person name="LaButti K."/>
            <person name="Riley R."/>
            <person name="Lipzen A."/>
            <person name="Clum A."/>
            <person name="Drula E."/>
            <person name="Henrissat B."/>
            <person name="Kohler A."/>
            <person name="Grigoriev I.V."/>
            <person name="Martin F.M."/>
            <person name="Hacquard S."/>
        </authorList>
    </citation>
    <scope>NUCLEOTIDE SEQUENCE</scope>
    <source>
        <strain evidence="3">MPI-SDFR-AT-0117</strain>
    </source>
</reference>
<feature type="region of interest" description="Disordered" evidence="1">
    <location>
        <begin position="91"/>
        <end position="115"/>
    </location>
</feature>
<feature type="compositionally biased region" description="Basic and acidic residues" evidence="1">
    <location>
        <begin position="91"/>
        <end position="100"/>
    </location>
</feature>
<comment type="caution">
    <text evidence="3">The sequence shown here is derived from an EMBL/GenBank/DDBJ whole genome shotgun (WGS) entry which is preliminary data.</text>
</comment>
<protein>
    <submittedName>
        <fullName evidence="3">Uncharacterized protein</fullName>
    </submittedName>
</protein>
<organism evidence="3 4">
    <name type="scientific">Plectosphaerella plurivora</name>
    <dbReference type="NCBI Taxonomy" id="936078"/>
    <lineage>
        <taxon>Eukaryota</taxon>
        <taxon>Fungi</taxon>
        <taxon>Dikarya</taxon>
        <taxon>Ascomycota</taxon>
        <taxon>Pezizomycotina</taxon>
        <taxon>Sordariomycetes</taxon>
        <taxon>Hypocreomycetidae</taxon>
        <taxon>Glomerellales</taxon>
        <taxon>Plectosphaerellaceae</taxon>
        <taxon>Plectosphaerella</taxon>
    </lineage>
</organism>
<feature type="compositionally biased region" description="Polar residues" evidence="1">
    <location>
        <begin position="132"/>
        <end position="147"/>
    </location>
</feature>
<name>A0A9P8V8S9_9PEZI</name>
<keyword evidence="2" id="KW-0472">Membrane</keyword>